<evidence type="ECO:0000256" key="2">
    <source>
        <dbReference type="ARBA" id="ARBA00023015"/>
    </source>
</evidence>
<gene>
    <name evidence="8" type="ORF">ZOSMA_209G00070</name>
</gene>
<name>A0A0K9PL52_ZOSMR</name>
<dbReference type="InterPro" id="IPR016177">
    <property type="entry name" value="DNA-bd_dom_sf"/>
</dbReference>
<comment type="caution">
    <text evidence="8">The sequence shown here is derived from an EMBL/GenBank/DDBJ whole genome shotgun (WGS) entry which is preliminary data.</text>
</comment>
<accession>A0A0K9PL52</accession>
<dbReference type="PROSITE" id="PS51032">
    <property type="entry name" value="AP2_ERF"/>
    <property type="match status" value="1"/>
</dbReference>
<dbReference type="GO" id="GO:0005634">
    <property type="term" value="C:nucleus"/>
    <property type="evidence" value="ECO:0000318"/>
    <property type="project" value="GO_Central"/>
</dbReference>
<feature type="region of interest" description="Disordered" evidence="6">
    <location>
        <begin position="20"/>
        <end position="40"/>
    </location>
</feature>
<reference evidence="9" key="1">
    <citation type="journal article" date="2016" name="Nature">
        <title>The genome of the seagrass Zostera marina reveals angiosperm adaptation to the sea.</title>
        <authorList>
            <person name="Olsen J.L."/>
            <person name="Rouze P."/>
            <person name="Verhelst B."/>
            <person name="Lin Y.-C."/>
            <person name="Bayer T."/>
            <person name="Collen J."/>
            <person name="Dattolo E."/>
            <person name="De Paoli E."/>
            <person name="Dittami S."/>
            <person name="Maumus F."/>
            <person name="Michel G."/>
            <person name="Kersting A."/>
            <person name="Lauritano C."/>
            <person name="Lohaus R."/>
            <person name="Toepel M."/>
            <person name="Tonon T."/>
            <person name="Vanneste K."/>
            <person name="Amirebrahimi M."/>
            <person name="Brakel J."/>
            <person name="Bostroem C."/>
            <person name="Chovatia M."/>
            <person name="Grimwood J."/>
            <person name="Jenkins J.W."/>
            <person name="Jueterbock A."/>
            <person name="Mraz A."/>
            <person name="Stam W.T."/>
            <person name="Tice H."/>
            <person name="Bornberg-Bauer E."/>
            <person name="Green P.J."/>
            <person name="Pearson G.A."/>
            <person name="Procaccini G."/>
            <person name="Duarte C.M."/>
            <person name="Schmutz J."/>
            <person name="Reusch T.B.H."/>
            <person name="Van de Peer Y."/>
        </authorList>
    </citation>
    <scope>NUCLEOTIDE SEQUENCE [LARGE SCALE GENOMIC DNA]</scope>
    <source>
        <strain evidence="9">cv. Finnish</strain>
    </source>
</reference>
<dbReference type="OrthoDB" id="1937547at2759"/>
<dbReference type="PRINTS" id="PR00367">
    <property type="entry name" value="ETHRSPELEMNT"/>
</dbReference>
<keyword evidence="9" id="KW-1185">Reference proteome</keyword>
<keyword evidence="4" id="KW-0804">Transcription</keyword>
<keyword evidence="2" id="KW-0805">Transcription regulation</keyword>
<evidence type="ECO:0000313" key="9">
    <source>
        <dbReference type="Proteomes" id="UP000036987"/>
    </source>
</evidence>
<dbReference type="AlphaFoldDB" id="A0A0K9PL52"/>
<dbReference type="Gene3D" id="3.30.730.10">
    <property type="entry name" value="AP2/ERF domain"/>
    <property type="match status" value="1"/>
</dbReference>
<evidence type="ECO:0000256" key="4">
    <source>
        <dbReference type="ARBA" id="ARBA00023163"/>
    </source>
</evidence>
<proteinExistence type="predicted"/>
<comment type="subcellular location">
    <subcellularLocation>
        <location evidence="1">Nucleus</location>
    </subcellularLocation>
</comment>
<sequence length="278" mass="30665">MVSAAHPQRFRDIRTVRLICDDPDGTDASSDDDEEATEWKMKKKQIVVEIRIPSLPLSPAPPVSANSSSSSKPARKKSHTSSSSSSSSLKKSSSRRGVRRRSWGKWAAEIRDPIRGIRRWLGTYDTEEEASIAYQTAAKILEAEKTSIATTTCSTGSVCDDSDATQKQMTQLFSVSSHSSVLDLIRTKQKPAAPFNVEESQSKVVVPIEEDVNFEVDLGGFLAVTDDQFGQMLLDEALGRTMIDLPPPLGKLDYGRCDLLKESVDFDFNFDPVALMML</sequence>
<feature type="region of interest" description="Disordered" evidence="6">
    <location>
        <begin position="52"/>
        <end position="96"/>
    </location>
</feature>
<feature type="compositionally biased region" description="Acidic residues" evidence="6">
    <location>
        <begin position="21"/>
        <end position="36"/>
    </location>
</feature>
<evidence type="ECO:0000256" key="3">
    <source>
        <dbReference type="ARBA" id="ARBA00023125"/>
    </source>
</evidence>
<dbReference type="SUPFAM" id="SSF54171">
    <property type="entry name" value="DNA-binding domain"/>
    <property type="match status" value="1"/>
</dbReference>
<evidence type="ECO:0000259" key="7">
    <source>
        <dbReference type="PROSITE" id="PS51032"/>
    </source>
</evidence>
<feature type="compositionally biased region" description="Low complexity" evidence="6">
    <location>
        <begin position="80"/>
        <end position="91"/>
    </location>
</feature>
<dbReference type="EMBL" id="LFYR01000756">
    <property type="protein sequence ID" value="KMZ69674.1"/>
    <property type="molecule type" value="Genomic_DNA"/>
</dbReference>
<evidence type="ECO:0000256" key="1">
    <source>
        <dbReference type="ARBA" id="ARBA00004123"/>
    </source>
</evidence>
<dbReference type="CDD" id="cd00018">
    <property type="entry name" value="AP2"/>
    <property type="match status" value="1"/>
</dbReference>
<feature type="domain" description="AP2/ERF" evidence="7">
    <location>
        <begin position="94"/>
        <end position="151"/>
    </location>
</feature>
<dbReference type="SMART" id="SM00380">
    <property type="entry name" value="AP2"/>
    <property type="match status" value="1"/>
</dbReference>
<dbReference type="Proteomes" id="UP000036987">
    <property type="component" value="Unassembled WGS sequence"/>
</dbReference>
<keyword evidence="3" id="KW-0238">DNA-binding</keyword>
<feature type="compositionally biased region" description="Low complexity" evidence="6">
    <location>
        <begin position="63"/>
        <end position="72"/>
    </location>
</feature>
<dbReference type="InterPro" id="IPR050913">
    <property type="entry name" value="AP2/ERF_ERF"/>
</dbReference>
<dbReference type="PANTHER" id="PTHR31194">
    <property type="entry name" value="SHN SHINE , DNA BINDING / TRANSCRIPTION FACTOR"/>
    <property type="match status" value="1"/>
</dbReference>
<protein>
    <recommendedName>
        <fullName evidence="7">AP2/ERF domain-containing protein</fullName>
    </recommendedName>
</protein>
<dbReference type="InterPro" id="IPR001471">
    <property type="entry name" value="AP2/ERF_dom"/>
</dbReference>
<dbReference type="InterPro" id="IPR036955">
    <property type="entry name" value="AP2/ERF_dom_sf"/>
</dbReference>
<evidence type="ECO:0000256" key="6">
    <source>
        <dbReference type="SAM" id="MobiDB-lite"/>
    </source>
</evidence>
<organism evidence="8 9">
    <name type="scientific">Zostera marina</name>
    <name type="common">Eelgrass</name>
    <dbReference type="NCBI Taxonomy" id="29655"/>
    <lineage>
        <taxon>Eukaryota</taxon>
        <taxon>Viridiplantae</taxon>
        <taxon>Streptophyta</taxon>
        <taxon>Embryophyta</taxon>
        <taxon>Tracheophyta</taxon>
        <taxon>Spermatophyta</taxon>
        <taxon>Magnoliopsida</taxon>
        <taxon>Liliopsida</taxon>
        <taxon>Zosteraceae</taxon>
        <taxon>Zostera</taxon>
    </lineage>
</organism>
<keyword evidence="5" id="KW-0539">Nucleus</keyword>
<dbReference type="Pfam" id="PF00847">
    <property type="entry name" value="AP2"/>
    <property type="match status" value="1"/>
</dbReference>
<dbReference type="GO" id="GO:0003700">
    <property type="term" value="F:DNA-binding transcription factor activity"/>
    <property type="evidence" value="ECO:0000318"/>
    <property type="project" value="GO_Central"/>
</dbReference>
<evidence type="ECO:0000313" key="8">
    <source>
        <dbReference type="EMBL" id="KMZ69674.1"/>
    </source>
</evidence>
<dbReference type="GO" id="GO:0000976">
    <property type="term" value="F:transcription cis-regulatory region binding"/>
    <property type="evidence" value="ECO:0000318"/>
    <property type="project" value="GO_Central"/>
</dbReference>
<dbReference type="PANTHER" id="PTHR31194:SF202">
    <property type="entry name" value="ETHYLENE-RESPONSIVE TRANSCRIPTION FACTOR ERF070"/>
    <property type="match status" value="1"/>
</dbReference>
<evidence type="ECO:0000256" key="5">
    <source>
        <dbReference type="ARBA" id="ARBA00023242"/>
    </source>
</evidence>